<feature type="compositionally biased region" description="Polar residues" evidence="1">
    <location>
        <begin position="877"/>
        <end position="894"/>
    </location>
</feature>
<reference evidence="3" key="1">
    <citation type="journal article" date="2011" name="Genetics">
        <title>Massive changes in genome architecture accompany the transition to self-fertility in the filamentous fungus Neurospora tetrasperma.</title>
        <authorList>
            <person name="Ellison C.E."/>
            <person name="Stajich J.E."/>
            <person name="Jacobson D.J."/>
            <person name="Natvig D.O."/>
            <person name="Lapidus A."/>
            <person name="Foster B."/>
            <person name="Aerts A."/>
            <person name="Riley R."/>
            <person name="Lindquist E.A."/>
            <person name="Grigoriev I.V."/>
            <person name="Taylor J.W."/>
        </authorList>
    </citation>
    <scope>NUCLEOTIDE SEQUENCE [LARGE SCALE GENOMIC DNA]</scope>
    <source>
        <strain evidence="3">FGSC 2508 / P0657</strain>
    </source>
</reference>
<gene>
    <name evidence="2" type="ORF">NEUTE1DRAFT_44547</name>
</gene>
<feature type="region of interest" description="Disordered" evidence="1">
    <location>
        <begin position="1029"/>
        <end position="1069"/>
    </location>
</feature>
<feature type="region of interest" description="Disordered" evidence="1">
    <location>
        <begin position="442"/>
        <end position="466"/>
    </location>
</feature>
<dbReference type="GeneID" id="20827950"/>
<feature type="region of interest" description="Disordered" evidence="1">
    <location>
        <begin position="877"/>
        <end position="940"/>
    </location>
</feature>
<sequence length="1099" mass="121219">MNIINKRPVHHPRHVRKFLHVLWEIQVNNRPLPAYMVLAAKHLLRTTRLCNHVTIVIESSDYFRPLGTYLDSCPIFLFSQLEAQHLTRGPSVRIPTLPVPALILPYLPTGDDDEVVLYPTLFSWHCAVRHRTYHVFAFIQVNMSARKYTIDELKELHQPSIGSAALKFSGNPEVGKYSLRFHGPAISELTRGPPGDIIRGSGSESSDNKAHPAHKPRHWDDSSVASEEVLFKGNASRRAHREATRDPHLDKAHHTVREPKREATAHRHIATQIVEDPNASNEGDWVYRGRSDSDVASTEPISAPGGQVTQANEGFKRFYKAVVSPTHVRVTAGGRIVPNTRGPPSPTAKRSKESGLNENQGLSDKTVQSNPSLGQMPFTQPFPVIAPYFPGCPPGFQAIPAGIPFMSMPYGAQLPTGFQFMPQAFNSAGMAQMPQRNMAHNKDVNSAQPAGSQAQTASLGDKNDKVKITPPEFFDPSKPFMFNGQYFMPTTPGATANQTAVPSMVGVPSGVTGMTGHLMQQFPGRPGSVMGAFSMPNQAVQGSTGASGINYQGYSVANYKPPPIPPVISSIKPSDITKKQIAGFKQSLKYHEDQLQYNRHQIDEKEMEAAIHNYRDLIQRFEVKLKTELEYEQSVLGQSEPKDNATTGSQTPKASKIASKPAVTADKNLSQPMSSLTESQLNSKFNNKAASEYTEDEDSQPDLTQRNDYGEIRMKFDPEDSMTFEEFQKMTANLPPAAAAAPAFYPGRFRSLSELERARMESDRRLSGIPVEDPIPPPPIDYVEGSESHFLGVPSRENLSYFGSKSSTTASNYGVPYLLGALPKNVDPRSATSEDYVYSRPLTNDEIRARWLFQNNAPKDVSKGLPRYDGKHFYPAASSSVAESTVPDSPQMRSPRSGGTVRPDEYRLTRSDPFNPSNPFHRAEPASTLGDEDDYGTKGYDSRLYSQSDNIQPHIEGFHSREPTATYGSRESSLDAHSMALQDRQAENVTGGAKLWPDMLKKSGTSSALSSATATGWLPQYQTSTMMSFPPSNDRPHRAAPSPDNDCSDGGALLTPIPEKRGENRPLQHVSSLDDQFKNITIEASDRRNVNKIPAPFNL</sequence>
<evidence type="ECO:0000256" key="1">
    <source>
        <dbReference type="SAM" id="MobiDB-lite"/>
    </source>
</evidence>
<feature type="compositionally biased region" description="Polar residues" evidence="1">
    <location>
        <begin position="667"/>
        <end position="681"/>
    </location>
</feature>
<name>F8MPI1_NEUT8</name>
<dbReference type="VEuPathDB" id="FungiDB:NEUTE1DRAFT_44547"/>
<feature type="compositionally biased region" description="Polar residues" evidence="1">
    <location>
        <begin position="356"/>
        <end position="373"/>
    </location>
</feature>
<feature type="region of interest" description="Disordered" evidence="1">
    <location>
        <begin position="689"/>
        <end position="708"/>
    </location>
</feature>
<dbReference type="EMBL" id="GL891305">
    <property type="protein sequence ID" value="EGO57140.1"/>
    <property type="molecule type" value="Genomic_DNA"/>
</dbReference>
<dbReference type="Proteomes" id="UP000008065">
    <property type="component" value="Unassembled WGS sequence"/>
</dbReference>
<feature type="region of interest" description="Disordered" evidence="1">
    <location>
        <begin position="634"/>
        <end position="681"/>
    </location>
</feature>
<organism evidence="2 3">
    <name type="scientific">Neurospora tetrasperma (strain FGSC 2508 / ATCC MYA-4615 / P0657)</name>
    <dbReference type="NCBI Taxonomy" id="510951"/>
    <lineage>
        <taxon>Eukaryota</taxon>
        <taxon>Fungi</taxon>
        <taxon>Dikarya</taxon>
        <taxon>Ascomycota</taxon>
        <taxon>Pezizomycotina</taxon>
        <taxon>Sordariomycetes</taxon>
        <taxon>Sordariomycetidae</taxon>
        <taxon>Sordariales</taxon>
        <taxon>Sordariaceae</taxon>
        <taxon>Neurospora</taxon>
    </lineage>
</organism>
<dbReference type="KEGG" id="nte:NEUTE1DRAFT44547"/>
<dbReference type="HOGENOM" id="CLU_010344_0_0_1"/>
<dbReference type="RefSeq" id="XP_009851598.1">
    <property type="nucleotide sequence ID" value="XM_009853296.1"/>
</dbReference>
<evidence type="ECO:0000313" key="2">
    <source>
        <dbReference type="EMBL" id="EGO57140.1"/>
    </source>
</evidence>
<feature type="region of interest" description="Disordered" evidence="1">
    <location>
        <begin position="185"/>
        <end position="271"/>
    </location>
</feature>
<dbReference type="OrthoDB" id="5401902at2759"/>
<accession>F8MPI1</accession>
<proteinExistence type="predicted"/>
<feature type="region of interest" description="Disordered" evidence="1">
    <location>
        <begin position="332"/>
        <end position="373"/>
    </location>
</feature>
<protein>
    <submittedName>
        <fullName evidence="2">Uncharacterized protein</fullName>
    </submittedName>
</protein>
<dbReference type="AlphaFoldDB" id="F8MPI1"/>
<keyword evidence="3" id="KW-1185">Reference proteome</keyword>
<feature type="compositionally biased region" description="Polar residues" evidence="1">
    <location>
        <begin position="444"/>
        <end position="458"/>
    </location>
</feature>
<feature type="compositionally biased region" description="Polar residues" evidence="1">
    <location>
        <begin position="644"/>
        <end position="653"/>
    </location>
</feature>
<feature type="compositionally biased region" description="Basic and acidic residues" evidence="1">
    <location>
        <begin position="241"/>
        <end position="265"/>
    </location>
</feature>
<evidence type="ECO:0000313" key="3">
    <source>
        <dbReference type="Proteomes" id="UP000008065"/>
    </source>
</evidence>